<dbReference type="EMBL" id="KZ503875">
    <property type="protein sequence ID" value="PKU60842.1"/>
    <property type="molecule type" value="Genomic_DNA"/>
</dbReference>
<dbReference type="PANTHER" id="PTHR11006">
    <property type="entry name" value="PROTEIN ARGININE N-METHYLTRANSFERASE"/>
    <property type="match status" value="1"/>
</dbReference>
<feature type="domain" description="Protein arginine N-methyltransferase" evidence="5">
    <location>
        <begin position="111"/>
        <end position="215"/>
    </location>
</feature>
<proteinExistence type="predicted"/>
<keyword evidence="3 4" id="KW-0949">S-adenosyl-L-methionine</keyword>
<dbReference type="InterPro" id="IPR055135">
    <property type="entry name" value="PRMT_dom"/>
</dbReference>
<accession>A0A2I0VBP7</accession>
<dbReference type="GO" id="GO:0042054">
    <property type="term" value="F:histone methyltransferase activity"/>
    <property type="evidence" value="ECO:0007669"/>
    <property type="project" value="TreeGrafter"/>
</dbReference>
<dbReference type="PANTHER" id="PTHR11006:SF73">
    <property type="entry name" value="PROTEIN ARGININE N-METHYLTRANSFERASE 6"/>
    <property type="match status" value="1"/>
</dbReference>
<dbReference type="GO" id="GO:0032259">
    <property type="term" value="P:methylation"/>
    <property type="evidence" value="ECO:0007669"/>
    <property type="project" value="UniProtKB-KW"/>
</dbReference>
<dbReference type="PROSITE" id="PS51678">
    <property type="entry name" value="SAM_MT_PRMT"/>
    <property type="match status" value="1"/>
</dbReference>
<organism evidence="6 7">
    <name type="scientific">Dendrobium catenatum</name>
    <dbReference type="NCBI Taxonomy" id="906689"/>
    <lineage>
        <taxon>Eukaryota</taxon>
        <taxon>Viridiplantae</taxon>
        <taxon>Streptophyta</taxon>
        <taxon>Embryophyta</taxon>
        <taxon>Tracheophyta</taxon>
        <taxon>Spermatophyta</taxon>
        <taxon>Magnoliopsida</taxon>
        <taxon>Liliopsida</taxon>
        <taxon>Asparagales</taxon>
        <taxon>Orchidaceae</taxon>
        <taxon>Epidendroideae</taxon>
        <taxon>Malaxideae</taxon>
        <taxon>Dendrobiinae</taxon>
        <taxon>Dendrobium</taxon>
    </lineage>
</organism>
<protein>
    <recommendedName>
        <fullName evidence="5">Protein arginine N-methyltransferase domain-containing protein</fullName>
    </recommendedName>
</protein>
<dbReference type="SUPFAM" id="SSF53335">
    <property type="entry name" value="S-adenosyl-L-methionine-dependent methyltransferases"/>
    <property type="match status" value="1"/>
</dbReference>
<evidence type="ECO:0000313" key="7">
    <source>
        <dbReference type="Proteomes" id="UP000233837"/>
    </source>
</evidence>
<gene>
    <name evidence="6" type="primary">PRMT6</name>
    <name evidence="6" type="ORF">MA16_Dca015386</name>
</gene>
<sequence>MILGWRNFVHFFTSPGSSTSLLLNPFSHSQVYAIEASDIAVQASEVVKANNLSDKVIVIHERVEKVSIQEKVDVIISEWMGYMLLYESMLSSVIFARDNWLKQGGLILPSHATLYMAPITHSERYSDSIDFWRDVYGIDMSVMLPLAKQCAFEEPSIETISAENVLTWPFVVKFVDCYTVTARELESITTKYNLTSMLRAPLHGFAFWFDAEFNGPSTFPSNNNLLSGSSTSDLYSNVYNNQRRQKAKSDQVLMLSTAPEDEPTHWQQTILYLYEPIEVIQDQTIEGSITLSQSRENPRFLNIHLEYSSGGRSFIKESIMR</sequence>
<dbReference type="InterPro" id="IPR025799">
    <property type="entry name" value="Arg_MeTrfase"/>
</dbReference>
<reference evidence="6 7" key="1">
    <citation type="journal article" date="2016" name="Sci. Rep.">
        <title>The Dendrobium catenatum Lindl. genome sequence provides insights into polysaccharide synthase, floral development and adaptive evolution.</title>
        <authorList>
            <person name="Zhang G.Q."/>
            <person name="Xu Q."/>
            <person name="Bian C."/>
            <person name="Tsai W.C."/>
            <person name="Yeh C.M."/>
            <person name="Liu K.W."/>
            <person name="Yoshida K."/>
            <person name="Zhang L.S."/>
            <person name="Chang S.B."/>
            <person name="Chen F."/>
            <person name="Shi Y."/>
            <person name="Su Y.Y."/>
            <person name="Zhang Y.Q."/>
            <person name="Chen L.J."/>
            <person name="Yin Y."/>
            <person name="Lin M."/>
            <person name="Huang H."/>
            <person name="Deng H."/>
            <person name="Wang Z.W."/>
            <person name="Zhu S.L."/>
            <person name="Zhao X."/>
            <person name="Deng C."/>
            <person name="Niu S.C."/>
            <person name="Huang J."/>
            <person name="Wang M."/>
            <person name="Liu G.H."/>
            <person name="Yang H.J."/>
            <person name="Xiao X.J."/>
            <person name="Hsiao Y.Y."/>
            <person name="Wu W.L."/>
            <person name="Chen Y.Y."/>
            <person name="Mitsuda N."/>
            <person name="Ohme-Takagi M."/>
            <person name="Luo Y.B."/>
            <person name="Van de Peer Y."/>
            <person name="Liu Z.J."/>
        </authorList>
    </citation>
    <scope>NUCLEOTIDE SEQUENCE [LARGE SCALE GENOMIC DNA]</scope>
    <source>
        <tissue evidence="6">The whole plant</tissue>
    </source>
</reference>
<dbReference type="InterPro" id="IPR029063">
    <property type="entry name" value="SAM-dependent_MTases_sf"/>
</dbReference>
<dbReference type="GO" id="GO:0016274">
    <property type="term" value="F:protein-arginine N-methyltransferase activity"/>
    <property type="evidence" value="ECO:0007669"/>
    <property type="project" value="InterPro"/>
</dbReference>
<dbReference type="FunFam" id="2.70.160.11:FF:000008">
    <property type="entry name" value="Protein arginine N-methyltransferase 6"/>
    <property type="match status" value="1"/>
</dbReference>
<keyword evidence="7" id="KW-1185">Reference proteome</keyword>
<evidence type="ECO:0000313" key="6">
    <source>
        <dbReference type="EMBL" id="PKU60842.1"/>
    </source>
</evidence>
<dbReference type="Gene3D" id="2.70.160.11">
    <property type="entry name" value="Hnrnp arginine n-methyltransferase1"/>
    <property type="match status" value="1"/>
</dbReference>
<reference evidence="6 7" key="2">
    <citation type="journal article" date="2017" name="Nature">
        <title>The Apostasia genome and the evolution of orchids.</title>
        <authorList>
            <person name="Zhang G.Q."/>
            <person name="Liu K.W."/>
            <person name="Li Z."/>
            <person name="Lohaus R."/>
            <person name="Hsiao Y.Y."/>
            <person name="Niu S.C."/>
            <person name="Wang J.Y."/>
            <person name="Lin Y.C."/>
            <person name="Xu Q."/>
            <person name="Chen L.J."/>
            <person name="Yoshida K."/>
            <person name="Fujiwara S."/>
            <person name="Wang Z.W."/>
            <person name="Zhang Y.Q."/>
            <person name="Mitsuda N."/>
            <person name="Wang M."/>
            <person name="Liu G.H."/>
            <person name="Pecoraro L."/>
            <person name="Huang H.X."/>
            <person name="Xiao X.J."/>
            <person name="Lin M."/>
            <person name="Wu X.Y."/>
            <person name="Wu W.L."/>
            <person name="Chen Y.Y."/>
            <person name="Chang S.B."/>
            <person name="Sakamoto S."/>
            <person name="Ohme-Takagi M."/>
            <person name="Yagi M."/>
            <person name="Zeng S.J."/>
            <person name="Shen C.Y."/>
            <person name="Yeh C.M."/>
            <person name="Luo Y.B."/>
            <person name="Tsai W.C."/>
            <person name="Van de Peer Y."/>
            <person name="Liu Z.J."/>
        </authorList>
    </citation>
    <scope>NUCLEOTIDE SEQUENCE [LARGE SCALE GENOMIC DNA]</scope>
    <source>
        <tissue evidence="6">The whole plant</tissue>
    </source>
</reference>
<dbReference type="CDD" id="cd02440">
    <property type="entry name" value="AdoMet_MTases"/>
    <property type="match status" value="1"/>
</dbReference>
<dbReference type="AlphaFoldDB" id="A0A2I0VBP7"/>
<feature type="domain" description="Protein arginine N-methyltransferase" evidence="5">
    <location>
        <begin position="250"/>
        <end position="309"/>
    </location>
</feature>
<keyword evidence="2 4" id="KW-0808">Transferase</keyword>
<name>A0A2I0VBP7_9ASPA</name>
<evidence type="ECO:0000256" key="1">
    <source>
        <dbReference type="ARBA" id="ARBA00022603"/>
    </source>
</evidence>
<evidence type="ECO:0000256" key="2">
    <source>
        <dbReference type="ARBA" id="ARBA00022679"/>
    </source>
</evidence>
<dbReference type="STRING" id="906689.A0A2I0VBP7"/>
<dbReference type="Proteomes" id="UP000233837">
    <property type="component" value="Unassembled WGS sequence"/>
</dbReference>
<evidence type="ECO:0000256" key="3">
    <source>
        <dbReference type="ARBA" id="ARBA00022691"/>
    </source>
</evidence>
<evidence type="ECO:0000259" key="5">
    <source>
        <dbReference type="Pfam" id="PF22528"/>
    </source>
</evidence>
<dbReference type="Gene3D" id="3.40.50.150">
    <property type="entry name" value="Vaccinia Virus protein VP39"/>
    <property type="match status" value="1"/>
</dbReference>
<keyword evidence="1 4" id="KW-0489">Methyltransferase</keyword>
<dbReference type="Pfam" id="PF22528">
    <property type="entry name" value="PRMT_C"/>
    <property type="match status" value="2"/>
</dbReference>
<evidence type="ECO:0000256" key="4">
    <source>
        <dbReference type="PROSITE-ProRule" id="PRU01015"/>
    </source>
</evidence>